<organism evidence="2 3">
    <name type="scientific">Patellaria atrata CBS 101060</name>
    <dbReference type="NCBI Taxonomy" id="1346257"/>
    <lineage>
        <taxon>Eukaryota</taxon>
        <taxon>Fungi</taxon>
        <taxon>Dikarya</taxon>
        <taxon>Ascomycota</taxon>
        <taxon>Pezizomycotina</taxon>
        <taxon>Dothideomycetes</taxon>
        <taxon>Dothideomycetes incertae sedis</taxon>
        <taxon>Patellariales</taxon>
        <taxon>Patellariaceae</taxon>
        <taxon>Patellaria</taxon>
    </lineage>
</organism>
<dbReference type="PROSITE" id="PS50011">
    <property type="entry name" value="PROTEIN_KINASE_DOM"/>
    <property type="match status" value="1"/>
</dbReference>
<feature type="non-terminal residue" evidence="2">
    <location>
        <position position="158"/>
    </location>
</feature>
<comment type="caution">
    <text evidence="2">The sequence shown here is derived from an EMBL/GenBank/DDBJ whole genome shotgun (WGS) entry which is preliminary data.</text>
</comment>
<sequence>FQSLLLYPVGEYDLRTFLQLTADEEDLSSADFSTSRLWLQTWFGCLAGALCYMHETGVRHQDIKPSNIIHRGRDVYFTDFSSADKFELGGTTSTENPASTTAMYAAPETLHDGDEYQRHGLATDVFSLGCVFIEMLAVLAGSTVDELQDWCFDQSGSK</sequence>
<dbReference type="GO" id="GO:0004672">
    <property type="term" value="F:protein kinase activity"/>
    <property type="evidence" value="ECO:0007669"/>
    <property type="project" value="InterPro"/>
</dbReference>
<dbReference type="InterPro" id="IPR053083">
    <property type="entry name" value="TF_kinase-domain_protein"/>
</dbReference>
<dbReference type="InterPro" id="IPR000719">
    <property type="entry name" value="Prot_kinase_dom"/>
</dbReference>
<dbReference type="Pfam" id="PF00069">
    <property type="entry name" value="Pkinase"/>
    <property type="match status" value="1"/>
</dbReference>
<evidence type="ECO:0000313" key="3">
    <source>
        <dbReference type="Proteomes" id="UP000799429"/>
    </source>
</evidence>
<reference evidence="2" key="1">
    <citation type="journal article" date="2020" name="Stud. Mycol.">
        <title>101 Dothideomycetes genomes: a test case for predicting lifestyles and emergence of pathogens.</title>
        <authorList>
            <person name="Haridas S."/>
            <person name="Albert R."/>
            <person name="Binder M."/>
            <person name="Bloem J."/>
            <person name="Labutti K."/>
            <person name="Salamov A."/>
            <person name="Andreopoulos B."/>
            <person name="Baker S."/>
            <person name="Barry K."/>
            <person name="Bills G."/>
            <person name="Bluhm B."/>
            <person name="Cannon C."/>
            <person name="Castanera R."/>
            <person name="Culley D."/>
            <person name="Daum C."/>
            <person name="Ezra D."/>
            <person name="Gonzalez J."/>
            <person name="Henrissat B."/>
            <person name="Kuo A."/>
            <person name="Liang C."/>
            <person name="Lipzen A."/>
            <person name="Lutzoni F."/>
            <person name="Magnuson J."/>
            <person name="Mondo S."/>
            <person name="Nolan M."/>
            <person name="Ohm R."/>
            <person name="Pangilinan J."/>
            <person name="Park H.-J."/>
            <person name="Ramirez L."/>
            <person name="Alfaro M."/>
            <person name="Sun H."/>
            <person name="Tritt A."/>
            <person name="Yoshinaga Y."/>
            <person name="Zwiers L.-H."/>
            <person name="Turgeon B."/>
            <person name="Goodwin S."/>
            <person name="Spatafora J."/>
            <person name="Crous P."/>
            <person name="Grigoriev I."/>
        </authorList>
    </citation>
    <scope>NUCLEOTIDE SEQUENCE</scope>
    <source>
        <strain evidence="2">CBS 101060</strain>
    </source>
</reference>
<dbReference type="Proteomes" id="UP000799429">
    <property type="component" value="Unassembled WGS sequence"/>
</dbReference>
<name>A0A9P4VQS6_9PEZI</name>
<feature type="domain" description="Protein kinase" evidence="1">
    <location>
        <begin position="1"/>
        <end position="158"/>
    </location>
</feature>
<dbReference type="GO" id="GO:0005524">
    <property type="term" value="F:ATP binding"/>
    <property type="evidence" value="ECO:0007669"/>
    <property type="project" value="InterPro"/>
</dbReference>
<dbReference type="Gene3D" id="1.10.510.10">
    <property type="entry name" value="Transferase(Phosphotransferase) domain 1"/>
    <property type="match status" value="1"/>
</dbReference>
<gene>
    <name evidence="2" type="ORF">M501DRAFT_901753</name>
</gene>
<keyword evidence="3" id="KW-1185">Reference proteome</keyword>
<dbReference type="PANTHER" id="PTHR44305">
    <property type="entry name" value="SI:DKEY-192D15.2-RELATED"/>
    <property type="match status" value="1"/>
</dbReference>
<keyword evidence="2" id="KW-0418">Kinase</keyword>
<dbReference type="AlphaFoldDB" id="A0A9P4VQS6"/>
<protein>
    <submittedName>
        <fullName evidence="2">Kinase-like protein</fullName>
    </submittedName>
</protein>
<proteinExistence type="predicted"/>
<dbReference type="SUPFAM" id="SSF56112">
    <property type="entry name" value="Protein kinase-like (PK-like)"/>
    <property type="match status" value="1"/>
</dbReference>
<accession>A0A9P4VQS6</accession>
<feature type="non-terminal residue" evidence="2">
    <location>
        <position position="1"/>
    </location>
</feature>
<dbReference type="InterPro" id="IPR011009">
    <property type="entry name" value="Kinase-like_dom_sf"/>
</dbReference>
<keyword evidence="2" id="KW-0808">Transferase</keyword>
<dbReference type="OrthoDB" id="4062651at2759"/>
<evidence type="ECO:0000313" key="2">
    <source>
        <dbReference type="EMBL" id="KAF2840178.1"/>
    </source>
</evidence>
<dbReference type="PANTHER" id="PTHR44305:SF24">
    <property type="entry name" value="TYROSINE-PROTEIN KINASE C03B1.5-RELATED"/>
    <property type="match status" value="1"/>
</dbReference>
<evidence type="ECO:0000259" key="1">
    <source>
        <dbReference type="PROSITE" id="PS50011"/>
    </source>
</evidence>
<dbReference type="EMBL" id="MU006093">
    <property type="protein sequence ID" value="KAF2840178.1"/>
    <property type="molecule type" value="Genomic_DNA"/>
</dbReference>